<dbReference type="EMBL" id="BLYL01000013">
    <property type="protein sequence ID" value="GFO95020.1"/>
    <property type="molecule type" value="Genomic_DNA"/>
</dbReference>
<proteinExistence type="predicted"/>
<sequence>MAKIYYLSAKDVAQILNVSLSTAYKVIKDGNKRLSDASYQTLPGRIPAPMLEKMYFGLNLSDGEGDDLHACV</sequence>
<gene>
    <name evidence="1" type="ORF">COEU31_20660</name>
</gene>
<evidence type="ECO:0000313" key="1">
    <source>
        <dbReference type="EMBL" id="GFO95020.1"/>
    </source>
</evidence>
<evidence type="ECO:0008006" key="3">
    <source>
        <dbReference type="Google" id="ProtNLM"/>
    </source>
</evidence>
<evidence type="ECO:0000313" key="2">
    <source>
        <dbReference type="Proteomes" id="UP000660047"/>
    </source>
</evidence>
<dbReference type="AlphaFoldDB" id="A0AAI9K5C0"/>
<accession>A0AAI9K5C0</accession>
<protein>
    <recommendedName>
        <fullName evidence="3">Helix-turn-helix domain-containing protein</fullName>
    </recommendedName>
</protein>
<name>A0AAI9K5C0_9FIRM</name>
<dbReference type="RefSeq" id="WP_055224399.1">
    <property type="nucleotide sequence ID" value="NZ_BLYL01000013.1"/>
</dbReference>
<comment type="caution">
    <text evidence="1">The sequence shown here is derived from an EMBL/GenBank/DDBJ whole genome shotgun (WGS) entry which is preliminary data.</text>
</comment>
<reference evidence="1" key="1">
    <citation type="submission" date="2020-06" db="EMBL/GenBank/DDBJ databases">
        <title>Characterization of fructooligosaccharide metabolism and fructooligosaccharide-degrading enzymes in human commensal butyrate producers.</title>
        <authorList>
            <person name="Tanno H."/>
            <person name="Fujii T."/>
            <person name="Hirano K."/>
            <person name="Maeno S."/>
            <person name="Tonozuka T."/>
            <person name="Sakamoto M."/>
            <person name="Ohkuma M."/>
            <person name="Tochio T."/>
            <person name="Endo A."/>
        </authorList>
    </citation>
    <scope>NUCLEOTIDE SEQUENCE</scope>
    <source>
        <strain evidence="1">JCM 31265</strain>
    </source>
</reference>
<dbReference type="Proteomes" id="UP000660047">
    <property type="component" value="Unassembled WGS sequence"/>
</dbReference>
<organism evidence="1 2">
    <name type="scientific">Coprococcus eutactus</name>
    <dbReference type="NCBI Taxonomy" id="33043"/>
    <lineage>
        <taxon>Bacteria</taxon>
        <taxon>Bacillati</taxon>
        <taxon>Bacillota</taxon>
        <taxon>Clostridia</taxon>
        <taxon>Lachnospirales</taxon>
        <taxon>Lachnospiraceae</taxon>
        <taxon>Coprococcus</taxon>
    </lineage>
</organism>